<evidence type="ECO:0000313" key="9">
    <source>
        <dbReference type="Proteomes" id="UP000008983"/>
    </source>
</evidence>
<dbReference type="AlphaFoldDB" id="G0QXK8"/>
<dbReference type="EC" id="3.4.24.36" evidence="8"/>
<keyword evidence="6 7" id="KW-0482">Metalloprotease</keyword>
<keyword evidence="3 7" id="KW-0479">Metal-binding</keyword>
<dbReference type="GeneID" id="14906148"/>
<sequence length="214" mass="24818">MLTVVNLKNNIYPLSTACSKWIVPNYLRNEGEQNSDLHIFLTGEYQSSNVFASATACVLDPRPTFGRIILNTGLFNGRNMTPRQFSTLTSVIIHETLHILGFQYAQYRYFIDRTTFLRTPKVKEVTKEIFGCQEAEGMQLENVTYSVSSLSHWERTIFPNELMQTTVLSGQVFLSKLTLALLEDTGFYESVNYEMAYEWYINCFYWYIFGIMHV</sequence>
<dbReference type="PANTHER" id="PTHR10942:SF0">
    <property type="entry name" value="LEISHMANOLYSIN-LIKE PEPTIDASE"/>
    <property type="match status" value="1"/>
</dbReference>
<evidence type="ECO:0000256" key="2">
    <source>
        <dbReference type="ARBA" id="ARBA00022670"/>
    </source>
</evidence>
<dbReference type="SUPFAM" id="SSF55486">
    <property type="entry name" value="Metalloproteases ('zincins'), catalytic domain"/>
    <property type="match status" value="1"/>
</dbReference>
<dbReference type="GO" id="GO:0005737">
    <property type="term" value="C:cytoplasm"/>
    <property type="evidence" value="ECO:0007669"/>
    <property type="project" value="TreeGrafter"/>
</dbReference>
<comment type="cofactor">
    <cofactor evidence="7">
        <name>Zn(2+)</name>
        <dbReference type="ChEBI" id="CHEBI:29105"/>
    </cofactor>
    <text evidence="7">Binds 1 zinc ion per subunit.</text>
</comment>
<evidence type="ECO:0000256" key="1">
    <source>
        <dbReference type="ARBA" id="ARBA00005860"/>
    </source>
</evidence>
<keyword evidence="4 8" id="KW-0378">Hydrolase</keyword>
<dbReference type="STRING" id="857967.G0QXK8"/>
<evidence type="ECO:0000313" key="8">
    <source>
        <dbReference type="EMBL" id="EGR30038.1"/>
    </source>
</evidence>
<dbReference type="EMBL" id="GL984080">
    <property type="protein sequence ID" value="EGR30038.1"/>
    <property type="molecule type" value="Genomic_DNA"/>
</dbReference>
<dbReference type="eggNOG" id="KOG2556">
    <property type="taxonomic scope" value="Eukaryota"/>
</dbReference>
<dbReference type="GO" id="GO:0016020">
    <property type="term" value="C:membrane"/>
    <property type="evidence" value="ECO:0007669"/>
    <property type="project" value="InterPro"/>
</dbReference>
<comment type="similarity">
    <text evidence="1">Belongs to the peptidase M8 family.</text>
</comment>
<feature type="binding site" evidence="7">
    <location>
        <position position="152"/>
    </location>
    <ligand>
        <name>Zn(2+)</name>
        <dbReference type="ChEBI" id="CHEBI:29105"/>
        <note>catalytic</note>
    </ligand>
</feature>
<dbReference type="GO" id="GO:0046872">
    <property type="term" value="F:metal ion binding"/>
    <property type="evidence" value="ECO:0007669"/>
    <property type="project" value="UniProtKB-KW"/>
</dbReference>
<dbReference type="GO" id="GO:0007155">
    <property type="term" value="P:cell adhesion"/>
    <property type="evidence" value="ECO:0007669"/>
    <property type="project" value="InterPro"/>
</dbReference>
<evidence type="ECO:0000256" key="7">
    <source>
        <dbReference type="PIRSR" id="PIRSR601577-2"/>
    </source>
</evidence>
<keyword evidence="2" id="KW-0645">Protease</keyword>
<dbReference type="Proteomes" id="UP000008983">
    <property type="component" value="Unassembled WGS sequence"/>
</dbReference>
<keyword evidence="9" id="KW-1185">Reference proteome</keyword>
<name>G0QXK8_ICHMU</name>
<gene>
    <name evidence="8" type="ORF">IMG5_143740</name>
</gene>
<dbReference type="RefSeq" id="XP_004031274.1">
    <property type="nucleotide sequence ID" value="XM_004031226.1"/>
</dbReference>
<dbReference type="Gene3D" id="3.90.132.10">
    <property type="entry name" value="Leishmanolysin , domain 2"/>
    <property type="match status" value="1"/>
</dbReference>
<dbReference type="OrthoDB" id="527990at2759"/>
<evidence type="ECO:0000256" key="5">
    <source>
        <dbReference type="ARBA" id="ARBA00022833"/>
    </source>
</evidence>
<reference evidence="8 9" key="1">
    <citation type="submission" date="2011-07" db="EMBL/GenBank/DDBJ databases">
        <authorList>
            <person name="Coyne R."/>
            <person name="Brami D."/>
            <person name="Johnson J."/>
            <person name="Hostetler J."/>
            <person name="Hannick L."/>
            <person name="Clark T."/>
            <person name="Cassidy-Hanley D."/>
            <person name="Inman J."/>
        </authorList>
    </citation>
    <scope>NUCLEOTIDE SEQUENCE [LARGE SCALE GENOMIC DNA]</scope>
    <source>
        <strain evidence="8 9">G5</strain>
    </source>
</reference>
<organism evidence="8 9">
    <name type="scientific">Ichthyophthirius multifiliis</name>
    <name type="common">White spot disease agent</name>
    <name type="synonym">Ich</name>
    <dbReference type="NCBI Taxonomy" id="5932"/>
    <lineage>
        <taxon>Eukaryota</taxon>
        <taxon>Sar</taxon>
        <taxon>Alveolata</taxon>
        <taxon>Ciliophora</taxon>
        <taxon>Intramacronucleata</taxon>
        <taxon>Oligohymenophorea</taxon>
        <taxon>Hymenostomatida</taxon>
        <taxon>Ophryoglenina</taxon>
        <taxon>Ichthyophthirius</taxon>
    </lineage>
</organism>
<dbReference type="InParanoid" id="G0QXK8"/>
<dbReference type="Pfam" id="PF01457">
    <property type="entry name" value="Peptidase_M8"/>
    <property type="match status" value="1"/>
</dbReference>
<evidence type="ECO:0000256" key="3">
    <source>
        <dbReference type="ARBA" id="ARBA00022723"/>
    </source>
</evidence>
<evidence type="ECO:0000256" key="6">
    <source>
        <dbReference type="ARBA" id="ARBA00023049"/>
    </source>
</evidence>
<dbReference type="PANTHER" id="PTHR10942">
    <property type="entry name" value="LEISHMANOLYSIN-LIKE PEPTIDASE"/>
    <property type="match status" value="1"/>
</dbReference>
<dbReference type="InterPro" id="IPR001577">
    <property type="entry name" value="Peptidase_M8"/>
</dbReference>
<dbReference type="GO" id="GO:0006508">
    <property type="term" value="P:proteolysis"/>
    <property type="evidence" value="ECO:0007669"/>
    <property type="project" value="UniProtKB-KW"/>
</dbReference>
<keyword evidence="5 7" id="KW-0862">Zinc</keyword>
<proteinExistence type="inferred from homology"/>
<dbReference type="GO" id="GO:0004222">
    <property type="term" value="F:metalloendopeptidase activity"/>
    <property type="evidence" value="ECO:0007669"/>
    <property type="project" value="InterPro"/>
</dbReference>
<protein>
    <submittedName>
        <fullName evidence="8">Leishmanolysin family protein, putative</fullName>
        <ecNumber evidence="8">3.4.24.36</ecNumber>
    </submittedName>
</protein>
<accession>G0QXK8</accession>
<evidence type="ECO:0000256" key="4">
    <source>
        <dbReference type="ARBA" id="ARBA00022801"/>
    </source>
</evidence>